<feature type="transmembrane region" description="Helical" evidence="1">
    <location>
        <begin position="12"/>
        <end position="29"/>
    </location>
</feature>
<dbReference type="InterPro" id="IPR056119">
    <property type="entry name" value="DUF7702"/>
</dbReference>
<dbReference type="EMBL" id="MLYV02000328">
    <property type="protein sequence ID" value="PSS08894.1"/>
    <property type="molecule type" value="Genomic_DNA"/>
</dbReference>
<dbReference type="STRING" id="98765.A0A2R6QIU7"/>
<dbReference type="OrthoDB" id="2560628at2759"/>
<accession>A0A2R6QIU7</accession>
<evidence type="ECO:0000313" key="4">
    <source>
        <dbReference type="Proteomes" id="UP000186601"/>
    </source>
</evidence>
<keyword evidence="1" id="KW-1133">Transmembrane helix</keyword>
<evidence type="ECO:0000313" key="3">
    <source>
        <dbReference type="EMBL" id="PSS08894.1"/>
    </source>
</evidence>
<keyword evidence="1" id="KW-0812">Transmembrane</keyword>
<name>A0A2R6QIU7_9APHY</name>
<feature type="transmembrane region" description="Helical" evidence="1">
    <location>
        <begin position="151"/>
        <end position="170"/>
    </location>
</feature>
<proteinExistence type="predicted"/>
<feature type="transmembrane region" description="Helical" evidence="1">
    <location>
        <begin position="112"/>
        <end position="131"/>
    </location>
</feature>
<keyword evidence="4" id="KW-1185">Reference proteome</keyword>
<sequence>MGLDARGDTSVVELIVYIPLVFVSLFLLFKHGFGRAEGWIYLLIFSIIRIVGAGAHISWEGTRTPGATSHTIYLVMESSGVSPLLSATLGFLTTIGQYAFDDEARLRLLLRVVKIASTVALALAISGGVAAASDTELSKINNGLKMRHIGVIIFAIVLLLITLVHVYYWMNKERIMKHRRNLLLAISFSVPFLAVRVLYTVLSSFAPTGIPGVTSGSASLAAFSSTTGNFVVYLIMSVIMEFIVIIIYVTAGMKTPLQQDCISAKTEVTWQDEEHGARMYPPNSAYAPSSSDWPVRR</sequence>
<evidence type="ECO:0000256" key="1">
    <source>
        <dbReference type="SAM" id="Phobius"/>
    </source>
</evidence>
<dbReference type="PANTHER" id="PTHR42109">
    <property type="entry name" value="UNPLACED GENOMIC SCAFFOLD UM_SCAF_CONTIG_1.265, WHOLE GENOME SHOTGUN SEQUENCE"/>
    <property type="match status" value="1"/>
</dbReference>
<dbReference type="Pfam" id="PF24800">
    <property type="entry name" value="DUF7702"/>
    <property type="match status" value="1"/>
</dbReference>
<dbReference type="AlphaFoldDB" id="A0A2R6QIU7"/>
<organism evidence="3 4">
    <name type="scientific">Hermanssonia centrifuga</name>
    <dbReference type="NCBI Taxonomy" id="98765"/>
    <lineage>
        <taxon>Eukaryota</taxon>
        <taxon>Fungi</taxon>
        <taxon>Dikarya</taxon>
        <taxon>Basidiomycota</taxon>
        <taxon>Agaricomycotina</taxon>
        <taxon>Agaricomycetes</taxon>
        <taxon>Polyporales</taxon>
        <taxon>Meruliaceae</taxon>
        <taxon>Hermanssonia</taxon>
    </lineage>
</organism>
<feature type="domain" description="DUF7702" evidence="2">
    <location>
        <begin position="3"/>
        <end position="254"/>
    </location>
</feature>
<feature type="transmembrane region" description="Helical" evidence="1">
    <location>
        <begin position="230"/>
        <end position="249"/>
    </location>
</feature>
<dbReference type="Proteomes" id="UP000186601">
    <property type="component" value="Unassembled WGS sequence"/>
</dbReference>
<feature type="transmembrane region" description="Helical" evidence="1">
    <location>
        <begin position="41"/>
        <end position="59"/>
    </location>
</feature>
<dbReference type="PANTHER" id="PTHR42109:SF2">
    <property type="entry name" value="INTEGRAL MEMBRANE PROTEIN"/>
    <property type="match status" value="1"/>
</dbReference>
<feature type="transmembrane region" description="Helical" evidence="1">
    <location>
        <begin position="79"/>
        <end position="100"/>
    </location>
</feature>
<reference evidence="3 4" key="1">
    <citation type="submission" date="2018-02" db="EMBL/GenBank/DDBJ databases">
        <title>Genome sequence of the basidiomycete white-rot fungus Phlebia centrifuga.</title>
        <authorList>
            <person name="Granchi Z."/>
            <person name="Peng M."/>
            <person name="de Vries R.P."/>
            <person name="Hilden K."/>
            <person name="Makela M.R."/>
            <person name="Grigoriev I."/>
            <person name="Riley R."/>
        </authorList>
    </citation>
    <scope>NUCLEOTIDE SEQUENCE [LARGE SCALE GENOMIC DNA]</scope>
    <source>
        <strain evidence="3 4">FBCC195</strain>
    </source>
</reference>
<keyword evidence="1" id="KW-0472">Membrane</keyword>
<comment type="caution">
    <text evidence="3">The sequence shown here is derived from an EMBL/GenBank/DDBJ whole genome shotgun (WGS) entry which is preliminary data.</text>
</comment>
<protein>
    <recommendedName>
        <fullName evidence="2">DUF7702 domain-containing protein</fullName>
    </recommendedName>
</protein>
<evidence type="ECO:0000259" key="2">
    <source>
        <dbReference type="Pfam" id="PF24800"/>
    </source>
</evidence>
<gene>
    <name evidence="3" type="ORF">PHLCEN_2v3384</name>
</gene>
<feature type="transmembrane region" description="Helical" evidence="1">
    <location>
        <begin position="182"/>
        <end position="202"/>
    </location>
</feature>